<dbReference type="Gene3D" id="3.60.120.10">
    <property type="entry name" value="Anthranilate synthase"/>
    <property type="match status" value="1"/>
</dbReference>
<comment type="catalytic activity">
    <reaction evidence="1">
        <text>chorismate = isochorismate</text>
        <dbReference type="Rhea" id="RHEA:18985"/>
        <dbReference type="ChEBI" id="CHEBI:29748"/>
        <dbReference type="ChEBI" id="CHEBI:29780"/>
        <dbReference type="EC" id="5.4.4.2"/>
    </reaction>
</comment>
<evidence type="ECO:0000256" key="1">
    <source>
        <dbReference type="ARBA" id="ARBA00000799"/>
    </source>
</evidence>
<keyword evidence="4 8" id="KW-0413">Isomerase</keyword>
<keyword evidence="9" id="KW-1185">Reference proteome</keyword>
<sequence>MTTTREVAERPMAGPSEPDSAPGQPGQTTTERAAGAPRDEEDTAAGTARTTRVKPARGIARAASTPRQTRAVDADSVGAATALLDAYTAGDARFFASPTRTLLTHGVRAEVPHDDRPLPRRVAETLAAQASAGNRAPLVVGAVPFDQSAPAALAVPVTARWAPPLGEDPLIALPAAAPEATGWTVRPVPEPETYGAAVAAAVARMRRGEFSKVVLARTLELTSPTALDLPAMVQRLARRDPGGYTFALPAGPGRTLLGASPELLVTRRGGHLIANPLAGSTPRSADLAEDVRRAAALLESEKDLHEHAVVVAAVRAALAPFCATINVPERPTLVRTAAMWHLSTTVTGELAERAGRTASALELACALHPTPAVCGTPTDLAREVIGELEPFDRGLYTGMVGWEDASGDGEWVVTIRCAEAEQRTLRLYAGAGVVDASTPQAETAETGAKFQTFLHAVGVEQ</sequence>
<proteinExistence type="inferred from homology"/>
<evidence type="ECO:0000256" key="5">
    <source>
        <dbReference type="ARBA" id="ARBA00041564"/>
    </source>
</evidence>
<dbReference type="EC" id="5.4.4.2" evidence="3"/>
<dbReference type="RefSeq" id="WP_312866975.1">
    <property type="nucleotide sequence ID" value="NZ_JACHJL010000011.1"/>
</dbReference>
<dbReference type="NCBIfam" id="TIGR00543">
    <property type="entry name" value="isochor_syn"/>
    <property type="match status" value="1"/>
</dbReference>
<organism evidence="8 9">
    <name type="scientific">Streptomyces zagrosensis</name>
    <dbReference type="NCBI Taxonomy" id="1042984"/>
    <lineage>
        <taxon>Bacteria</taxon>
        <taxon>Bacillati</taxon>
        <taxon>Actinomycetota</taxon>
        <taxon>Actinomycetes</taxon>
        <taxon>Kitasatosporales</taxon>
        <taxon>Streptomycetaceae</taxon>
        <taxon>Streptomyces</taxon>
    </lineage>
</organism>
<feature type="domain" description="Chorismate-utilising enzyme C-terminal" evidence="7">
    <location>
        <begin position="191"/>
        <end position="449"/>
    </location>
</feature>
<dbReference type="GO" id="GO:0009697">
    <property type="term" value="P:salicylic acid biosynthetic process"/>
    <property type="evidence" value="ECO:0007669"/>
    <property type="project" value="TreeGrafter"/>
</dbReference>
<reference evidence="8 9" key="1">
    <citation type="submission" date="2020-08" db="EMBL/GenBank/DDBJ databases">
        <title>Genomic Encyclopedia of Type Strains, Phase III (KMG-III): the genomes of soil and plant-associated and newly described type strains.</title>
        <authorList>
            <person name="Whitman W."/>
        </authorList>
    </citation>
    <scope>NUCLEOTIDE SEQUENCE [LARGE SCALE GENOMIC DNA]</scope>
    <source>
        <strain evidence="8 9">CECT 8305</strain>
    </source>
</reference>
<evidence type="ECO:0000256" key="6">
    <source>
        <dbReference type="SAM" id="MobiDB-lite"/>
    </source>
</evidence>
<evidence type="ECO:0000313" key="8">
    <source>
        <dbReference type="EMBL" id="MBB5937405.1"/>
    </source>
</evidence>
<dbReference type="InterPro" id="IPR015890">
    <property type="entry name" value="Chorismate_C"/>
</dbReference>
<comment type="caution">
    <text evidence="8">The sequence shown here is derived from an EMBL/GenBank/DDBJ whole genome shotgun (WGS) entry which is preliminary data.</text>
</comment>
<dbReference type="InterPro" id="IPR005801">
    <property type="entry name" value="ADC_synthase"/>
</dbReference>
<protein>
    <recommendedName>
        <fullName evidence="3">isochorismate synthase</fullName>
        <ecNumber evidence="3">5.4.4.2</ecNumber>
    </recommendedName>
    <alternativeName>
        <fullName evidence="5">Isochorismate mutase</fullName>
    </alternativeName>
</protein>
<name>A0A7W9QBW5_9ACTN</name>
<dbReference type="PANTHER" id="PTHR42839:SF2">
    <property type="entry name" value="ISOCHORISMATE SYNTHASE ENTC"/>
    <property type="match status" value="1"/>
</dbReference>
<dbReference type="AlphaFoldDB" id="A0A7W9QBW5"/>
<comment type="similarity">
    <text evidence="2">Belongs to the isochorismate synthase family.</text>
</comment>
<dbReference type="PANTHER" id="PTHR42839">
    <property type="entry name" value="ISOCHORISMATE SYNTHASE ENTC"/>
    <property type="match status" value="1"/>
</dbReference>
<feature type="region of interest" description="Disordered" evidence="6">
    <location>
        <begin position="1"/>
        <end position="74"/>
    </location>
</feature>
<dbReference type="NCBIfam" id="NF005380">
    <property type="entry name" value="PRK06923.1"/>
    <property type="match status" value="1"/>
</dbReference>
<evidence type="ECO:0000259" key="7">
    <source>
        <dbReference type="Pfam" id="PF00425"/>
    </source>
</evidence>
<dbReference type="EMBL" id="JACHJL010000011">
    <property type="protein sequence ID" value="MBB5937405.1"/>
    <property type="molecule type" value="Genomic_DNA"/>
</dbReference>
<evidence type="ECO:0000256" key="4">
    <source>
        <dbReference type="ARBA" id="ARBA00023235"/>
    </source>
</evidence>
<evidence type="ECO:0000256" key="3">
    <source>
        <dbReference type="ARBA" id="ARBA00012824"/>
    </source>
</evidence>
<dbReference type="Proteomes" id="UP000588098">
    <property type="component" value="Unassembled WGS sequence"/>
</dbReference>
<accession>A0A7W9QBW5</accession>
<gene>
    <name evidence="8" type="ORF">FHS42_004484</name>
</gene>
<dbReference type="InterPro" id="IPR004561">
    <property type="entry name" value="IsoChor_synthase"/>
</dbReference>
<evidence type="ECO:0000256" key="2">
    <source>
        <dbReference type="ARBA" id="ARBA00005297"/>
    </source>
</evidence>
<dbReference type="SUPFAM" id="SSF56322">
    <property type="entry name" value="ADC synthase"/>
    <property type="match status" value="1"/>
</dbReference>
<evidence type="ECO:0000313" key="9">
    <source>
        <dbReference type="Proteomes" id="UP000588098"/>
    </source>
</evidence>
<dbReference type="GO" id="GO:0008909">
    <property type="term" value="F:isochorismate synthase activity"/>
    <property type="evidence" value="ECO:0007669"/>
    <property type="project" value="UniProtKB-EC"/>
</dbReference>
<dbReference type="Pfam" id="PF00425">
    <property type="entry name" value="Chorismate_bind"/>
    <property type="match status" value="1"/>
</dbReference>